<evidence type="ECO:0000313" key="12">
    <source>
        <dbReference type="EMBL" id="MDO6672206.1"/>
    </source>
</evidence>
<dbReference type="InterPro" id="IPR022417">
    <property type="entry name" value="Porphobilin_deaminase_N"/>
</dbReference>
<dbReference type="SUPFAM" id="SSF54782">
    <property type="entry name" value="Porphobilinogen deaminase (hydroxymethylbilane synthase), C-terminal domain"/>
    <property type="match status" value="1"/>
</dbReference>
<evidence type="ECO:0000256" key="5">
    <source>
        <dbReference type="ARBA" id="ARBA00022679"/>
    </source>
</evidence>
<dbReference type="EC" id="2.5.1.61" evidence="8"/>
<comment type="pathway">
    <text evidence="2">Porphyrin-containing compound metabolism; protoporphyrin-IX biosynthesis; coproporphyrinogen-III from 5-aminolevulinate: step 2/4.</text>
</comment>
<gene>
    <name evidence="8 12" type="primary">hemC</name>
    <name evidence="12" type="ORF">Q4535_08735</name>
    <name evidence="11" type="ORF">QLT01_04655</name>
</gene>
<comment type="cofactor">
    <cofactor evidence="8">
        <name>dipyrromethane</name>
        <dbReference type="ChEBI" id="CHEBI:60342"/>
    </cofactor>
    <text evidence="8">Binds 1 dipyrromethane group covalently.</text>
</comment>
<dbReference type="FunFam" id="3.40.190.10:FF:000005">
    <property type="entry name" value="Porphobilinogen deaminase"/>
    <property type="match status" value="1"/>
</dbReference>
<dbReference type="InterPro" id="IPR000860">
    <property type="entry name" value="HemC"/>
</dbReference>
<dbReference type="PROSITE" id="PS00533">
    <property type="entry name" value="PORPHOBILINOGEN_DEAM"/>
    <property type="match status" value="1"/>
</dbReference>
<dbReference type="GO" id="GO:0004418">
    <property type="term" value="F:hydroxymethylbilane synthase activity"/>
    <property type="evidence" value="ECO:0007669"/>
    <property type="project" value="UniProtKB-UniRule"/>
</dbReference>
<keyword evidence="5 8" id="KW-0808">Transferase</keyword>
<evidence type="ECO:0000313" key="13">
    <source>
        <dbReference type="Proteomes" id="UP001170481"/>
    </source>
</evidence>
<evidence type="ECO:0000256" key="1">
    <source>
        <dbReference type="ARBA" id="ARBA00002869"/>
    </source>
</evidence>
<reference evidence="14" key="3">
    <citation type="submission" date="2023-07" db="EMBL/GenBank/DDBJ databases">
        <title>Genome-based characterization of strain KMM 296 and proposal for reclassification of Cobetia litoralis and Cobetia pacifica, and emended description of the species Cobetia amphilecti and Cobetia marina.</title>
        <authorList>
            <person name="Balabanova L."/>
            <person name="Nedashkovskaya O."/>
        </authorList>
    </citation>
    <scope>NUCLEOTIDE SEQUENCE [LARGE SCALE GENOMIC DNA]</scope>
    <source>
        <strain evidence="14">NRIC 0815</strain>
    </source>
</reference>
<reference evidence="11" key="1">
    <citation type="submission" date="2023-04" db="EMBL/GenBank/DDBJ databases">
        <authorList>
            <person name="Otstavnykh N."/>
            <person name="Seitkalieva A."/>
            <person name="Bystritskaya E."/>
        </authorList>
    </citation>
    <scope>NUCLEOTIDE SEQUENCE</scope>
    <source>
        <strain evidence="11">NRIC 0815</strain>
    </source>
</reference>
<evidence type="ECO:0000256" key="3">
    <source>
        <dbReference type="ARBA" id="ARBA00005638"/>
    </source>
</evidence>
<dbReference type="CDD" id="cd13646">
    <property type="entry name" value="PBP2_EcHMBS_like"/>
    <property type="match status" value="1"/>
</dbReference>
<comment type="caution">
    <text evidence="12">The sequence shown here is derived from an EMBL/GenBank/DDBJ whole genome shotgun (WGS) entry which is preliminary data.</text>
</comment>
<evidence type="ECO:0000256" key="7">
    <source>
        <dbReference type="ARBA" id="ARBA00048169"/>
    </source>
</evidence>
<dbReference type="AlphaFoldDB" id="A0AAP4U076"/>
<dbReference type="InterPro" id="IPR022419">
    <property type="entry name" value="Porphobilin_deaminase_cofac_BS"/>
</dbReference>
<dbReference type="NCBIfam" id="TIGR00212">
    <property type="entry name" value="hemC"/>
    <property type="match status" value="1"/>
</dbReference>
<reference evidence="11" key="4">
    <citation type="submission" date="2024-05" db="EMBL/GenBank/DDBJ databases">
        <title>Genome-based characterization of strain KMM 296 and proposal for reclassification of Cobetia litoralis and Cobetia pacifica, and emended description of the species Cobetia amphilecti and Cobetia marina.</title>
        <authorList>
            <person name="Balabanova L."/>
            <person name="Nedashkovskaya O."/>
        </authorList>
    </citation>
    <scope>NUCLEOTIDE SEQUENCE</scope>
    <source>
        <strain evidence="11">NRIC 0815</strain>
    </source>
</reference>
<comment type="subunit">
    <text evidence="4 8">Monomer.</text>
</comment>
<dbReference type="SUPFAM" id="SSF53850">
    <property type="entry name" value="Periplasmic binding protein-like II"/>
    <property type="match status" value="1"/>
</dbReference>
<dbReference type="InterPro" id="IPR022418">
    <property type="entry name" value="Porphobilinogen_deaminase_C"/>
</dbReference>
<keyword evidence="14" id="KW-1185">Reference proteome</keyword>
<reference evidence="12" key="2">
    <citation type="submission" date="2023-07" db="EMBL/GenBank/DDBJ databases">
        <title>Genome content predicts the carbon catabolic preferences of heterotrophic bacteria.</title>
        <authorList>
            <person name="Gralka M."/>
        </authorList>
    </citation>
    <scope>NUCLEOTIDE SEQUENCE</scope>
    <source>
        <strain evidence="12">C2R13</strain>
    </source>
</reference>
<accession>A0AAP4U076</accession>
<organism evidence="12 13">
    <name type="scientific">Cobetia amphilecti</name>
    <dbReference type="NCBI Taxonomy" id="1055104"/>
    <lineage>
        <taxon>Bacteria</taxon>
        <taxon>Pseudomonadati</taxon>
        <taxon>Pseudomonadota</taxon>
        <taxon>Gammaproteobacteria</taxon>
        <taxon>Oceanospirillales</taxon>
        <taxon>Halomonadaceae</taxon>
        <taxon>Cobetia</taxon>
    </lineage>
</organism>
<evidence type="ECO:0000256" key="2">
    <source>
        <dbReference type="ARBA" id="ARBA00004735"/>
    </source>
</evidence>
<evidence type="ECO:0000313" key="14">
    <source>
        <dbReference type="Proteomes" id="UP001229025"/>
    </source>
</evidence>
<evidence type="ECO:0000259" key="10">
    <source>
        <dbReference type="Pfam" id="PF03900"/>
    </source>
</evidence>
<dbReference type="Proteomes" id="UP001170481">
    <property type="component" value="Unassembled WGS sequence"/>
</dbReference>
<evidence type="ECO:0000256" key="4">
    <source>
        <dbReference type="ARBA" id="ARBA00011245"/>
    </source>
</evidence>
<dbReference type="GeneID" id="97324776"/>
<dbReference type="GO" id="GO:0006782">
    <property type="term" value="P:protoporphyrinogen IX biosynthetic process"/>
    <property type="evidence" value="ECO:0007669"/>
    <property type="project" value="UniProtKB-UniRule"/>
</dbReference>
<feature type="domain" description="Porphobilinogen deaminase N-terminal" evidence="9">
    <location>
        <begin position="7"/>
        <end position="214"/>
    </location>
</feature>
<comment type="function">
    <text evidence="1 8">Tetrapolymerization of the monopyrrole PBG into the hydroxymethylbilane pre-uroporphyrinogen in several discrete steps.</text>
</comment>
<dbReference type="PRINTS" id="PR00151">
    <property type="entry name" value="PORPHBDMNASE"/>
</dbReference>
<name>A0AAP4U076_9GAMM</name>
<dbReference type="PANTHER" id="PTHR11557">
    <property type="entry name" value="PORPHOBILINOGEN DEAMINASE"/>
    <property type="match status" value="1"/>
</dbReference>
<dbReference type="FunFam" id="3.40.190.10:FF:000004">
    <property type="entry name" value="Porphobilinogen deaminase"/>
    <property type="match status" value="1"/>
</dbReference>
<dbReference type="EMBL" id="JASCSA010000003">
    <property type="protein sequence ID" value="MDI5883645.1"/>
    <property type="molecule type" value="Genomic_DNA"/>
</dbReference>
<proteinExistence type="inferred from homology"/>
<feature type="modified residue" description="S-(dipyrrolylmethanemethyl)cysteine" evidence="8">
    <location>
        <position position="243"/>
    </location>
</feature>
<dbReference type="Gene3D" id="3.40.190.10">
    <property type="entry name" value="Periplasmic binding protein-like II"/>
    <property type="match status" value="2"/>
</dbReference>
<dbReference type="Proteomes" id="UP001229025">
    <property type="component" value="Unassembled WGS sequence"/>
</dbReference>
<evidence type="ECO:0000256" key="8">
    <source>
        <dbReference type="HAMAP-Rule" id="MF_00260"/>
    </source>
</evidence>
<protein>
    <recommendedName>
        <fullName evidence="8">Porphobilinogen deaminase</fullName>
        <shortName evidence="8">PBG</shortName>
        <ecNumber evidence="8">2.5.1.61</ecNumber>
    </recommendedName>
    <alternativeName>
        <fullName evidence="8">Hydroxymethylbilane synthase</fullName>
        <shortName evidence="8">HMBS</shortName>
    </alternativeName>
    <alternativeName>
        <fullName evidence="8">Pre-uroporphyrinogen synthase</fullName>
    </alternativeName>
</protein>
<dbReference type="RefSeq" id="WP_043333340.1">
    <property type="nucleotide sequence ID" value="NZ_CANLSP010000005.1"/>
</dbReference>
<dbReference type="PANTHER" id="PTHR11557:SF0">
    <property type="entry name" value="PORPHOBILINOGEN DEAMINASE"/>
    <property type="match status" value="1"/>
</dbReference>
<dbReference type="Pfam" id="PF03900">
    <property type="entry name" value="Porphobil_deamC"/>
    <property type="match status" value="1"/>
</dbReference>
<dbReference type="InterPro" id="IPR036803">
    <property type="entry name" value="Porphobilinogen_deaminase_C_sf"/>
</dbReference>
<dbReference type="Gene3D" id="3.30.160.40">
    <property type="entry name" value="Porphobilinogen deaminase, C-terminal domain"/>
    <property type="match status" value="1"/>
</dbReference>
<comment type="similarity">
    <text evidence="3 8">Belongs to the HMBS family.</text>
</comment>
<dbReference type="HAMAP" id="MF_00260">
    <property type="entry name" value="Porphobil_deam"/>
    <property type="match status" value="1"/>
</dbReference>
<dbReference type="GO" id="GO:0005737">
    <property type="term" value="C:cytoplasm"/>
    <property type="evidence" value="ECO:0007669"/>
    <property type="project" value="UniProtKB-UniRule"/>
</dbReference>
<comment type="catalytic activity">
    <reaction evidence="7 8">
        <text>4 porphobilinogen + H2O = hydroxymethylbilane + 4 NH4(+)</text>
        <dbReference type="Rhea" id="RHEA:13185"/>
        <dbReference type="ChEBI" id="CHEBI:15377"/>
        <dbReference type="ChEBI" id="CHEBI:28938"/>
        <dbReference type="ChEBI" id="CHEBI:57845"/>
        <dbReference type="ChEBI" id="CHEBI:58126"/>
        <dbReference type="EC" id="2.5.1.61"/>
    </reaction>
</comment>
<dbReference type="EMBL" id="JAUORK010000009">
    <property type="protein sequence ID" value="MDO6672206.1"/>
    <property type="molecule type" value="Genomic_DNA"/>
</dbReference>
<dbReference type="PIRSF" id="PIRSF001438">
    <property type="entry name" value="4pyrrol_synth_OHMeBilane_synth"/>
    <property type="match status" value="1"/>
</dbReference>
<feature type="domain" description="Porphobilinogen deaminase C-terminal" evidence="10">
    <location>
        <begin position="227"/>
        <end position="298"/>
    </location>
</feature>
<keyword evidence="6 8" id="KW-0627">Porphyrin biosynthesis</keyword>
<dbReference type="Pfam" id="PF01379">
    <property type="entry name" value="Porphobil_deam"/>
    <property type="match status" value="1"/>
</dbReference>
<evidence type="ECO:0000259" key="9">
    <source>
        <dbReference type="Pfam" id="PF01379"/>
    </source>
</evidence>
<evidence type="ECO:0000313" key="11">
    <source>
        <dbReference type="EMBL" id="MDI5883645.1"/>
    </source>
</evidence>
<sequence length="315" mass="33480">MPRREILRIATRKSLLALWQAEHVKARLEALHPGLSVELVPMSTRGDKILDTPLAKIGGKGLFVKELEEAMLDGRADIAVHSMKDVPMHFPESLGLAVILERHAPTDAFVSNTCANFDALPQGARLGTSSLRRGLQAKAARPDLEVLSLRGNVQTRLGKLDAGEFDAIILATSGLQRLELDARITAEMDAETCLPACGQGALGIECNLQDEEILALLEPLAHEDSSRCVLAERAMNTHLEGGCQVPIGGYAVLEEGGSQLWLRALVGNPDGTVILRAEARGPSDAPEALGVAVAEDLLSQGAGEILAAVYGDARG</sequence>
<evidence type="ECO:0000256" key="6">
    <source>
        <dbReference type="ARBA" id="ARBA00023244"/>
    </source>
</evidence>
<dbReference type="FunFam" id="3.30.160.40:FF:000002">
    <property type="entry name" value="Porphobilinogen deaminase"/>
    <property type="match status" value="1"/>
</dbReference>
<comment type="miscellaneous">
    <text evidence="8">The porphobilinogen subunits are added to the dipyrromethane group.</text>
</comment>